<proteinExistence type="predicted"/>
<keyword evidence="2" id="KW-1185">Reference proteome</keyword>
<dbReference type="Proteomes" id="UP000076021">
    <property type="component" value="Chromosome"/>
</dbReference>
<gene>
    <name evidence="1" type="ORF">ATY39_10685</name>
</gene>
<dbReference type="AlphaFoldDB" id="A0A143HEH5"/>
<reference evidence="2" key="2">
    <citation type="submission" date="2016-03" db="EMBL/GenBank/DDBJ databases">
        <authorList>
            <person name="Ploux O."/>
        </authorList>
    </citation>
    <scope>NUCLEOTIDE SEQUENCE [LARGE SCALE GENOMIC DNA]</scope>
    <source>
        <strain evidence="2">PP9</strain>
    </source>
</reference>
<accession>A0A143HEH5</accession>
<dbReference type="RefSeq" id="WP_066789622.1">
    <property type="nucleotide sequence ID" value="NZ_CP014806.1"/>
</dbReference>
<dbReference type="EMBL" id="CP014806">
    <property type="protein sequence ID" value="AMW99866.1"/>
    <property type="molecule type" value="Genomic_DNA"/>
</dbReference>
<dbReference type="SUPFAM" id="SSF46785">
    <property type="entry name" value="Winged helix' DNA-binding domain"/>
    <property type="match status" value="1"/>
</dbReference>
<evidence type="ECO:0000313" key="1">
    <source>
        <dbReference type="EMBL" id="AMW99866.1"/>
    </source>
</evidence>
<sequence length="256" mass="30470">MLNELEKKLTEQVKKDPQVKILSVSRWCFPVQTVECIFHPVKRETMDILMKMILLSVQKAEIKDPKELSDLLLVEELFVLDLLQKLMRKGLVEKEVYYQLTVKGERQLENGIYEEEMEEETQQLLYSATHHLLLSGDMDKVDRIDELPEPFKYASEETIDLDEMEIIDALQKTREMQEEEDQDEEKVQTFITSIDSKKTIQIHDVPCIQYVLYNRDSDLLYVRVWNTLTDQWDENLENMLAAKDLLDFRREYLEKE</sequence>
<protein>
    <submittedName>
        <fullName evidence="1">Uncharacterized protein</fullName>
    </submittedName>
</protein>
<evidence type="ECO:0000313" key="2">
    <source>
        <dbReference type="Proteomes" id="UP000076021"/>
    </source>
</evidence>
<dbReference type="STRING" id="241244.ATY39_10685"/>
<dbReference type="InterPro" id="IPR036390">
    <property type="entry name" value="WH_DNA-bd_sf"/>
</dbReference>
<reference evidence="1 2" key="1">
    <citation type="journal article" date="2016" name="Genome Announc.">
        <title>Whole-Genome Sequence of Rummeliibacillus stabekisii Strain PP9 Isolated from Antarctic Soil.</title>
        <authorList>
            <person name="da Mota F.F."/>
            <person name="Vollu R.E."/>
            <person name="Jurelevicius D."/>
            <person name="Seldin L."/>
        </authorList>
    </citation>
    <scope>NUCLEOTIDE SEQUENCE [LARGE SCALE GENOMIC DNA]</scope>
    <source>
        <strain evidence="1 2">PP9</strain>
    </source>
</reference>
<dbReference type="OrthoDB" id="2730772at2"/>
<dbReference type="KEGG" id="rst:ATY39_10685"/>
<organism evidence="1 2">
    <name type="scientific">Rummeliibacillus stabekisii</name>
    <dbReference type="NCBI Taxonomy" id="241244"/>
    <lineage>
        <taxon>Bacteria</taxon>
        <taxon>Bacillati</taxon>
        <taxon>Bacillota</taxon>
        <taxon>Bacilli</taxon>
        <taxon>Bacillales</taxon>
        <taxon>Caryophanaceae</taxon>
        <taxon>Rummeliibacillus</taxon>
    </lineage>
</organism>
<name>A0A143HEH5_9BACL</name>